<organism evidence="3 4">
    <name type="scientific">Rotaria sordida</name>
    <dbReference type="NCBI Taxonomy" id="392033"/>
    <lineage>
        <taxon>Eukaryota</taxon>
        <taxon>Metazoa</taxon>
        <taxon>Spiralia</taxon>
        <taxon>Gnathifera</taxon>
        <taxon>Rotifera</taxon>
        <taxon>Eurotatoria</taxon>
        <taxon>Bdelloidea</taxon>
        <taxon>Philodinida</taxon>
        <taxon>Philodinidae</taxon>
        <taxon>Rotaria</taxon>
    </lineage>
</organism>
<name>A0A819SJY1_9BILA</name>
<evidence type="ECO:0000313" key="4">
    <source>
        <dbReference type="Proteomes" id="UP000663823"/>
    </source>
</evidence>
<dbReference type="Proteomes" id="UP000663823">
    <property type="component" value="Unassembled WGS sequence"/>
</dbReference>
<feature type="domain" description="C2H2-type" evidence="1">
    <location>
        <begin position="12"/>
        <end position="36"/>
    </location>
</feature>
<comment type="caution">
    <text evidence="3">The sequence shown here is derived from an EMBL/GenBank/DDBJ whole genome shotgun (WGS) entry which is preliminary data.</text>
</comment>
<sequence>MKSTLSSAIFFCSVDSCSATFDNEEKLMDHEQKAEHFYTDDYSVSTIDRAQYIYIYIEHLKGARLLEEASNRTAIESLQNSNIENIQFSDNDDELKRKFSSQGKQQDKELEDFAADEVNNTLKCCSDNEYDTDQMDQN</sequence>
<protein>
    <recommendedName>
        <fullName evidence="1">C2H2-type domain-containing protein</fullName>
    </recommendedName>
</protein>
<dbReference type="AlphaFoldDB" id="A0A819SJY1"/>
<proteinExistence type="predicted"/>
<dbReference type="Proteomes" id="UP000663882">
    <property type="component" value="Unassembled WGS sequence"/>
</dbReference>
<dbReference type="EMBL" id="CAJNOO010000068">
    <property type="protein sequence ID" value="CAF0782256.1"/>
    <property type="molecule type" value="Genomic_DNA"/>
</dbReference>
<dbReference type="InterPro" id="IPR013087">
    <property type="entry name" value="Znf_C2H2_type"/>
</dbReference>
<dbReference type="EMBL" id="CAJOAX010009841">
    <property type="protein sequence ID" value="CAF4064191.1"/>
    <property type="molecule type" value="Genomic_DNA"/>
</dbReference>
<dbReference type="PROSITE" id="PS00028">
    <property type="entry name" value="ZINC_FINGER_C2H2_1"/>
    <property type="match status" value="1"/>
</dbReference>
<accession>A0A819SJY1</accession>
<evidence type="ECO:0000313" key="3">
    <source>
        <dbReference type="EMBL" id="CAF4064191.1"/>
    </source>
</evidence>
<reference evidence="3" key="1">
    <citation type="submission" date="2021-02" db="EMBL/GenBank/DDBJ databases">
        <authorList>
            <person name="Nowell W R."/>
        </authorList>
    </citation>
    <scope>NUCLEOTIDE SEQUENCE</scope>
</reference>
<evidence type="ECO:0000259" key="1">
    <source>
        <dbReference type="PROSITE" id="PS00028"/>
    </source>
</evidence>
<evidence type="ECO:0000313" key="2">
    <source>
        <dbReference type="EMBL" id="CAF0782256.1"/>
    </source>
</evidence>
<gene>
    <name evidence="3" type="ORF">OTI717_LOCUS32299</name>
    <name evidence="2" type="ORF">RFH988_LOCUS2967</name>
</gene>